<evidence type="ECO:0000313" key="3">
    <source>
        <dbReference type="Proteomes" id="UP000735302"/>
    </source>
</evidence>
<reference evidence="2 3" key="1">
    <citation type="journal article" date="2021" name="Elife">
        <title>Chloroplast acquisition without the gene transfer in kleptoplastic sea slugs, Plakobranchus ocellatus.</title>
        <authorList>
            <person name="Maeda T."/>
            <person name="Takahashi S."/>
            <person name="Yoshida T."/>
            <person name="Shimamura S."/>
            <person name="Takaki Y."/>
            <person name="Nagai Y."/>
            <person name="Toyoda A."/>
            <person name="Suzuki Y."/>
            <person name="Arimoto A."/>
            <person name="Ishii H."/>
            <person name="Satoh N."/>
            <person name="Nishiyama T."/>
            <person name="Hasebe M."/>
            <person name="Maruyama T."/>
            <person name="Minagawa J."/>
            <person name="Obokata J."/>
            <person name="Shigenobu S."/>
        </authorList>
    </citation>
    <scope>NUCLEOTIDE SEQUENCE [LARGE SCALE GENOMIC DNA]</scope>
</reference>
<dbReference type="EMBL" id="BLXT01003974">
    <property type="protein sequence ID" value="GFO08659.1"/>
    <property type="molecule type" value="Genomic_DNA"/>
</dbReference>
<keyword evidence="3" id="KW-1185">Reference proteome</keyword>
<dbReference type="AlphaFoldDB" id="A0AAV4ALN5"/>
<gene>
    <name evidence="2" type="ORF">PoB_003516400</name>
</gene>
<feature type="signal peptide" evidence="1">
    <location>
        <begin position="1"/>
        <end position="27"/>
    </location>
</feature>
<sequence length="153" mass="17258">MKVDIQALTRWTVLTGLCMSLLQLTSAHPCGENPLRRMASLTRILNEVFPDRDMDSIINMLRTSHPEIYRQIQGEWRSYANCVGMVDTGYFKRSNLASKGKRTTSKLTAGLGQDTESSEEYGDEMSFLMDMIQEAVLLNKDSFPAEHGDEGNM</sequence>
<proteinExistence type="predicted"/>
<evidence type="ECO:0000313" key="2">
    <source>
        <dbReference type="EMBL" id="GFO08659.1"/>
    </source>
</evidence>
<evidence type="ECO:0000256" key="1">
    <source>
        <dbReference type="SAM" id="SignalP"/>
    </source>
</evidence>
<comment type="caution">
    <text evidence="2">The sequence shown here is derived from an EMBL/GenBank/DDBJ whole genome shotgun (WGS) entry which is preliminary data.</text>
</comment>
<organism evidence="2 3">
    <name type="scientific">Plakobranchus ocellatus</name>
    <dbReference type="NCBI Taxonomy" id="259542"/>
    <lineage>
        <taxon>Eukaryota</taxon>
        <taxon>Metazoa</taxon>
        <taxon>Spiralia</taxon>
        <taxon>Lophotrochozoa</taxon>
        <taxon>Mollusca</taxon>
        <taxon>Gastropoda</taxon>
        <taxon>Heterobranchia</taxon>
        <taxon>Euthyneura</taxon>
        <taxon>Panpulmonata</taxon>
        <taxon>Sacoglossa</taxon>
        <taxon>Placobranchoidea</taxon>
        <taxon>Plakobranchidae</taxon>
        <taxon>Plakobranchus</taxon>
    </lineage>
</organism>
<keyword evidence="1" id="KW-0732">Signal</keyword>
<accession>A0AAV4ALN5</accession>
<protein>
    <submittedName>
        <fullName evidence="2">Uncharacterized protein</fullName>
    </submittedName>
</protein>
<feature type="chain" id="PRO_5043629591" evidence="1">
    <location>
        <begin position="28"/>
        <end position="153"/>
    </location>
</feature>
<name>A0AAV4ALN5_9GAST</name>
<dbReference type="Proteomes" id="UP000735302">
    <property type="component" value="Unassembled WGS sequence"/>
</dbReference>